<feature type="region of interest" description="Disordered" evidence="1">
    <location>
        <begin position="37"/>
        <end position="60"/>
    </location>
</feature>
<gene>
    <name evidence="2" type="ORF">DFP75_10391</name>
</gene>
<dbReference type="AlphaFoldDB" id="A0A318V7M4"/>
<keyword evidence="3" id="KW-1185">Reference proteome</keyword>
<dbReference type="Proteomes" id="UP000247551">
    <property type="component" value="Unassembled WGS sequence"/>
</dbReference>
<evidence type="ECO:0000313" key="3">
    <source>
        <dbReference type="Proteomes" id="UP000247551"/>
    </source>
</evidence>
<protein>
    <submittedName>
        <fullName evidence="2">Uncharacterized protein</fullName>
    </submittedName>
</protein>
<dbReference type="EMBL" id="QKLW01000003">
    <property type="protein sequence ID" value="PYF82265.1"/>
    <property type="molecule type" value="Genomic_DNA"/>
</dbReference>
<evidence type="ECO:0000313" key="2">
    <source>
        <dbReference type="EMBL" id="PYF82265.1"/>
    </source>
</evidence>
<sequence length="60" mass="6072">MKATLLIIVASLVSLTGCEINRVGGKLAGIDIEAKSDEGHKDNGSSGKFCPPGQAKKGGC</sequence>
<comment type="caution">
    <text evidence="2">The sequence shown here is derived from an EMBL/GenBank/DDBJ whole genome shotgun (WGS) entry which is preliminary data.</text>
</comment>
<evidence type="ECO:0000256" key="1">
    <source>
        <dbReference type="SAM" id="MobiDB-lite"/>
    </source>
</evidence>
<organism evidence="2 3">
    <name type="scientific">Marinomonas alcarazii</name>
    <dbReference type="NCBI Taxonomy" id="491949"/>
    <lineage>
        <taxon>Bacteria</taxon>
        <taxon>Pseudomonadati</taxon>
        <taxon>Pseudomonadota</taxon>
        <taxon>Gammaproteobacteria</taxon>
        <taxon>Oceanospirillales</taxon>
        <taxon>Oceanospirillaceae</taxon>
        <taxon>Marinomonas</taxon>
    </lineage>
</organism>
<dbReference type="PROSITE" id="PS51257">
    <property type="entry name" value="PROKAR_LIPOPROTEIN"/>
    <property type="match status" value="1"/>
</dbReference>
<accession>A0A318V7M4</accession>
<proteinExistence type="predicted"/>
<reference evidence="2 3" key="1">
    <citation type="submission" date="2018-06" db="EMBL/GenBank/DDBJ databases">
        <title>Genomic Encyclopedia of Type Strains, Phase III (KMG-III): the genomes of soil and plant-associated and newly described type strains.</title>
        <authorList>
            <person name="Whitman W."/>
        </authorList>
    </citation>
    <scope>NUCLEOTIDE SEQUENCE [LARGE SCALE GENOMIC DNA]</scope>
    <source>
        <strain evidence="2 3">CECT 7730</strain>
    </source>
</reference>
<dbReference type="RefSeq" id="WP_110574659.1">
    <property type="nucleotide sequence ID" value="NZ_QKLW01000003.1"/>
</dbReference>
<name>A0A318V7M4_9GAMM</name>